<feature type="region of interest" description="Disordered" evidence="3">
    <location>
        <begin position="1034"/>
        <end position="1055"/>
    </location>
</feature>
<proteinExistence type="predicted"/>
<dbReference type="InterPro" id="IPR007930">
    <property type="entry name" value="DUF724"/>
</dbReference>
<evidence type="ECO:0000313" key="5">
    <source>
        <dbReference type="EMBL" id="KAF9609937.1"/>
    </source>
</evidence>
<dbReference type="AlphaFoldDB" id="A0A835LYQ4"/>
<dbReference type="PANTHER" id="PTHR31917">
    <property type="entry name" value="AGENET DOMAIN-CONTAINING PROTEIN-RELATED"/>
    <property type="match status" value="1"/>
</dbReference>
<dbReference type="SMART" id="SM00743">
    <property type="entry name" value="Agenet"/>
    <property type="match status" value="2"/>
</dbReference>
<feature type="compositionally biased region" description="Polar residues" evidence="3">
    <location>
        <begin position="643"/>
        <end position="662"/>
    </location>
</feature>
<evidence type="ECO:0000313" key="6">
    <source>
        <dbReference type="Proteomes" id="UP000631114"/>
    </source>
</evidence>
<dbReference type="InterPro" id="IPR008395">
    <property type="entry name" value="Agenet-like_dom"/>
</dbReference>
<feature type="region of interest" description="Disordered" evidence="3">
    <location>
        <begin position="194"/>
        <end position="240"/>
    </location>
</feature>
<evidence type="ECO:0000259" key="4">
    <source>
        <dbReference type="SMART" id="SM00743"/>
    </source>
</evidence>
<keyword evidence="1" id="KW-0813">Transport</keyword>
<evidence type="ECO:0000256" key="3">
    <source>
        <dbReference type="SAM" id="MobiDB-lite"/>
    </source>
</evidence>
<feature type="domain" description="Agenet" evidence="4">
    <location>
        <begin position="81"/>
        <end position="138"/>
    </location>
</feature>
<dbReference type="Pfam" id="PF05641">
    <property type="entry name" value="Agenet"/>
    <property type="match status" value="1"/>
</dbReference>
<evidence type="ECO:0000256" key="2">
    <source>
        <dbReference type="ARBA" id="ARBA00022604"/>
    </source>
</evidence>
<gene>
    <name evidence="5" type="ORF">IFM89_019340</name>
</gene>
<dbReference type="OrthoDB" id="687110at2759"/>
<evidence type="ECO:0000256" key="1">
    <source>
        <dbReference type="ARBA" id="ARBA00022448"/>
    </source>
</evidence>
<reference evidence="5 6" key="1">
    <citation type="submission" date="2020-10" db="EMBL/GenBank/DDBJ databases">
        <title>The Coptis chinensis genome and diversification of protoberbering-type alkaloids.</title>
        <authorList>
            <person name="Wang B."/>
            <person name="Shu S."/>
            <person name="Song C."/>
            <person name="Liu Y."/>
        </authorList>
    </citation>
    <scope>NUCLEOTIDE SEQUENCE [LARGE SCALE GENOMIC DNA]</scope>
    <source>
        <strain evidence="5">HL-2020</strain>
        <tissue evidence="5">Leaf</tissue>
    </source>
</reference>
<protein>
    <recommendedName>
        <fullName evidence="4">Agenet domain-containing protein</fullName>
    </recommendedName>
</protein>
<dbReference type="CDD" id="cd20406">
    <property type="entry name" value="Tudor_Agenet_AtDUF_rpt2_4"/>
    <property type="match status" value="1"/>
</dbReference>
<sequence length="1237" mass="136810">MKKGESVFFKGQEVEVVSEDEGLQGSYFEATILTVSRLKKKKKKYLVEYKTLRDEGNELKPLIEYVHWSCLRPLPPKMSTRKFVTNEEVDAFANDGWWKGMVSKVISGGLRYSVVFEASEEEMEYDLSELRYHFEWIDGKWVGDGNQGMSVIAQNEESFQSISPTGSFAFTTHMNISTTQSGVREAFWEVSPSRNIRQRMENKATPNKTDSPSLPVHSIQKNRKRSTSESHAEILGPSKKVREGETVNNPICIEDNYERGTSIGSPTDSQYGISSPITQDEINGTEAEVCEVNNLPQPHELHDGEPTGQTKEPLCSTEMTVFTQTEENFQSPYTTGSVTLSTDNDIAHSEAGNNFWERPSSRKVCQRIGIESNPKEIDSPSLSVLLVQENMKQSAPESHAVSRPSEKLREGATKVPTCIEDIQERTISIGNCIDAQYGISSLITQGERNGTEAEVCEVNSLPQPHVQLLKKLPDVEPAGLTKEPLGGTAEVEELAVNLDSLNAENVALISKGNQLTENSEKMRLENASLMEMSVFARNEESFQSPSITGSFALSTNMEISHTLSGAGNSLWEMPSSRKVCQRIGIGSSLKGIDSPSLSILPVQESTKQSVPESHAEVSRPSENLREGATKVPTYVEDSHERGTSSGIHTNSQNGISSPITQGERSKCRERSQGLEVESASKGIIDALIDSTHTLSSNSAEEHFPHSLLLEKSSSHTVKGIAIGGLEVESASKGIIDALIDSPPLLSSLEVESASKGIVDALIGSTPIFSSNSAEEYLPLSMFLEKSSSHTVKDIAIEGLEVESARIIDALIDSTPILSSNSAVEQLPLSMLLEKSCSHTVKDIAIGGLEVESARKGIIDAPIDSAPIFLSNSEEEHLPLSMFLEKSSLHTVKDIAIGGVLNKQVVNVVKEKDGQPQVSSKETSVRDVEPECEAASNEMEVVQIESTQSFSHTAEEHQLFSVCHEKMNSRTVNDNREPSPCSQLMLYEAITMGEASMESFVFRESSNVIRSSFYEEYTTLDDSGREDEVTLSSLEIGPNTFSSPRRQNEEPLPLHSGSLPFIKSSDLWETVESAEVFRLMPQQPHFRPLEQYDEDLREGYAIGLTWSLAKLVESISKAKLDEPRDVFENKLKALADLEDFGFTIEKIRARLEVVLEIKDRYSQLHDMSKTVETEVIEEKRKLNQLNFNLHRLETEREMRGSKVAELRRTLDAIKESIRVGKLKFDCVVDTALVGTHTN</sequence>
<dbReference type="Pfam" id="PF05266">
    <property type="entry name" value="DUF724"/>
    <property type="match status" value="1"/>
</dbReference>
<dbReference type="PANTHER" id="PTHR31917:SF147">
    <property type="entry name" value="AGENET DOMAIN-CONTAINING PROTEIN"/>
    <property type="match status" value="1"/>
</dbReference>
<dbReference type="Proteomes" id="UP000631114">
    <property type="component" value="Unassembled WGS sequence"/>
</dbReference>
<feature type="region of interest" description="Disordered" evidence="3">
    <location>
        <begin position="603"/>
        <end position="665"/>
    </location>
</feature>
<comment type="caution">
    <text evidence="5">The sequence shown here is derived from an EMBL/GenBank/DDBJ whole genome shotgun (WGS) entry which is preliminary data.</text>
</comment>
<keyword evidence="2" id="KW-0341">Growth regulation</keyword>
<dbReference type="InterPro" id="IPR014002">
    <property type="entry name" value="Agenet_dom_plant"/>
</dbReference>
<keyword evidence="6" id="KW-1185">Reference proteome</keyword>
<dbReference type="CDD" id="cd20405">
    <property type="entry name" value="Tudor_Agenet_AtDUF_rpt1_3"/>
    <property type="match status" value="1"/>
</dbReference>
<organism evidence="5 6">
    <name type="scientific">Coptis chinensis</name>
    <dbReference type="NCBI Taxonomy" id="261450"/>
    <lineage>
        <taxon>Eukaryota</taxon>
        <taxon>Viridiplantae</taxon>
        <taxon>Streptophyta</taxon>
        <taxon>Embryophyta</taxon>
        <taxon>Tracheophyta</taxon>
        <taxon>Spermatophyta</taxon>
        <taxon>Magnoliopsida</taxon>
        <taxon>Ranunculales</taxon>
        <taxon>Ranunculaceae</taxon>
        <taxon>Coptidoideae</taxon>
        <taxon>Coptis</taxon>
    </lineage>
</organism>
<accession>A0A835LYQ4</accession>
<feature type="compositionally biased region" description="Basic and acidic residues" evidence="3">
    <location>
        <begin position="613"/>
        <end position="628"/>
    </location>
</feature>
<dbReference type="EMBL" id="JADFTS010000004">
    <property type="protein sequence ID" value="KAF9609937.1"/>
    <property type="molecule type" value="Genomic_DNA"/>
</dbReference>
<name>A0A835LYQ4_9MAGN</name>
<feature type="domain" description="Agenet" evidence="4">
    <location>
        <begin position="6"/>
        <end position="79"/>
    </location>
</feature>